<keyword evidence="2" id="KW-1185">Reference proteome</keyword>
<dbReference type="AlphaFoldDB" id="A0A9N9X8C4"/>
<protein>
    <submittedName>
        <fullName evidence="1">Uncharacterized protein</fullName>
    </submittedName>
</protein>
<evidence type="ECO:0000313" key="1">
    <source>
        <dbReference type="EMBL" id="CAG9828913.1"/>
    </source>
</evidence>
<name>A0A9N9X8C4_DIABA</name>
<dbReference type="OrthoDB" id="6746961at2759"/>
<reference evidence="1" key="1">
    <citation type="submission" date="2022-01" db="EMBL/GenBank/DDBJ databases">
        <authorList>
            <person name="King R."/>
        </authorList>
    </citation>
    <scope>NUCLEOTIDE SEQUENCE</scope>
</reference>
<proteinExistence type="predicted"/>
<dbReference type="EMBL" id="OU898277">
    <property type="protein sequence ID" value="CAG9828913.1"/>
    <property type="molecule type" value="Genomic_DNA"/>
</dbReference>
<gene>
    <name evidence="1" type="ORF">DIABBA_LOCUS2793</name>
</gene>
<evidence type="ECO:0000313" key="2">
    <source>
        <dbReference type="Proteomes" id="UP001153709"/>
    </source>
</evidence>
<dbReference type="Proteomes" id="UP001153709">
    <property type="component" value="Chromosome 2"/>
</dbReference>
<accession>A0A9N9X8C4</accession>
<sequence>MRHPVLKFREKFRQEDGQLFYTWEFLNSYGNYLSLQLFCGTFELALKGHDEIKNSENRGIFKELVNFSAELDNNLKVHIQSPKYFKGILKTTQNELLEGVLDVYHEKIKKEIENISLCCSACR</sequence>
<organism evidence="1 2">
    <name type="scientific">Diabrotica balteata</name>
    <name type="common">Banded cucumber beetle</name>
    <dbReference type="NCBI Taxonomy" id="107213"/>
    <lineage>
        <taxon>Eukaryota</taxon>
        <taxon>Metazoa</taxon>
        <taxon>Ecdysozoa</taxon>
        <taxon>Arthropoda</taxon>
        <taxon>Hexapoda</taxon>
        <taxon>Insecta</taxon>
        <taxon>Pterygota</taxon>
        <taxon>Neoptera</taxon>
        <taxon>Endopterygota</taxon>
        <taxon>Coleoptera</taxon>
        <taxon>Polyphaga</taxon>
        <taxon>Cucujiformia</taxon>
        <taxon>Chrysomeloidea</taxon>
        <taxon>Chrysomelidae</taxon>
        <taxon>Galerucinae</taxon>
        <taxon>Diabroticina</taxon>
        <taxon>Diabroticites</taxon>
        <taxon>Diabrotica</taxon>
    </lineage>
</organism>